<name>A0A2P6RHJ2_ROSCH</name>
<evidence type="ECO:0000256" key="1">
    <source>
        <dbReference type="PROSITE-ProRule" id="PRU00285"/>
    </source>
</evidence>
<organism evidence="5 6">
    <name type="scientific">Rosa chinensis</name>
    <name type="common">China rose</name>
    <dbReference type="NCBI Taxonomy" id="74649"/>
    <lineage>
        <taxon>Eukaryota</taxon>
        <taxon>Viridiplantae</taxon>
        <taxon>Streptophyta</taxon>
        <taxon>Embryophyta</taxon>
        <taxon>Tracheophyta</taxon>
        <taxon>Spermatophyta</taxon>
        <taxon>Magnoliopsida</taxon>
        <taxon>eudicotyledons</taxon>
        <taxon>Gunneridae</taxon>
        <taxon>Pentapetalae</taxon>
        <taxon>rosids</taxon>
        <taxon>fabids</taxon>
        <taxon>Rosales</taxon>
        <taxon>Rosaceae</taxon>
        <taxon>Rosoideae</taxon>
        <taxon>Rosoideae incertae sedis</taxon>
        <taxon>Rosa</taxon>
    </lineage>
</organism>
<evidence type="ECO:0000256" key="2">
    <source>
        <dbReference type="RuleBase" id="RU003616"/>
    </source>
</evidence>
<dbReference type="OMA" id="TEVFQHT"/>
<dbReference type="Gene3D" id="2.60.40.790">
    <property type="match status" value="1"/>
</dbReference>
<gene>
    <name evidence="5" type="ORF">RchiOBHm_Chr3g0496541</name>
</gene>
<evidence type="ECO:0000259" key="4">
    <source>
        <dbReference type="PROSITE" id="PS01031"/>
    </source>
</evidence>
<keyword evidence="3" id="KW-1133">Transmembrane helix</keyword>
<keyword evidence="3" id="KW-0472">Membrane</keyword>
<comment type="caution">
    <text evidence="5">The sequence shown here is derived from an EMBL/GenBank/DDBJ whole genome shotgun (WGS) entry which is preliminary data.</text>
</comment>
<keyword evidence="3" id="KW-0812">Transmembrane</keyword>
<dbReference type="Pfam" id="PF00011">
    <property type="entry name" value="HSP20"/>
    <property type="match status" value="1"/>
</dbReference>
<dbReference type="OrthoDB" id="1431247at2759"/>
<feature type="domain" description="SHSP" evidence="4">
    <location>
        <begin position="11"/>
        <end position="117"/>
    </location>
</feature>
<evidence type="ECO:0000256" key="3">
    <source>
        <dbReference type="SAM" id="Phobius"/>
    </source>
</evidence>
<protein>
    <submittedName>
        <fullName evidence="5">Putative HSP20-like chaperone</fullName>
    </submittedName>
</protein>
<dbReference type="AlphaFoldDB" id="A0A2P6RHJ2"/>
<dbReference type="CDD" id="cd06464">
    <property type="entry name" value="ACD_sHsps-like"/>
    <property type="match status" value="1"/>
</dbReference>
<dbReference type="InterPro" id="IPR008978">
    <property type="entry name" value="HSP20-like_chaperone"/>
</dbReference>
<evidence type="ECO:0000313" key="5">
    <source>
        <dbReference type="EMBL" id="PRQ45887.1"/>
    </source>
</evidence>
<dbReference type="PROSITE" id="PS01031">
    <property type="entry name" value="SHSP"/>
    <property type="match status" value="1"/>
</dbReference>
<feature type="transmembrane region" description="Helical" evidence="3">
    <location>
        <begin position="121"/>
        <end position="141"/>
    </location>
</feature>
<evidence type="ECO:0000313" key="6">
    <source>
        <dbReference type="Proteomes" id="UP000238479"/>
    </source>
</evidence>
<accession>A0A2P6RHJ2</accession>
<reference evidence="5 6" key="1">
    <citation type="journal article" date="2018" name="Nat. Genet.">
        <title>The Rosa genome provides new insights in the design of modern roses.</title>
        <authorList>
            <person name="Bendahmane M."/>
        </authorList>
    </citation>
    <scope>NUCLEOTIDE SEQUENCE [LARGE SCALE GENOMIC DNA]</scope>
    <source>
        <strain evidence="6">cv. Old Blush</strain>
    </source>
</reference>
<keyword evidence="6" id="KW-1185">Reference proteome</keyword>
<proteinExistence type="inferred from homology"/>
<dbReference type="InterPro" id="IPR002068">
    <property type="entry name" value="A-crystallin/Hsp20_dom"/>
</dbReference>
<dbReference type="STRING" id="74649.A0A2P6RHJ2"/>
<comment type="similarity">
    <text evidence="1 2">Belongs to the small heat shock protein (HSP20) family.</text>
</comment>
<dbReference type="Gramene" id="PRQ45887">
    <property type="protein sequence ID" value="PRQ45887"/>
    <property type="gene ID" value="RchiOBHm_Chr3g0496541"/>
</dbReference>
<dbReference type="SUPFAM" id="SSF49764">
    <property type="entry name" value="HSP20-like chaperones"/>
    <property type="match status" value="1"/>
</dbReference>
<dbReference type="Proteomes" id="UP000238479">
    <property type="component" value="Chromosome 3"/>
</dbReference>
<dbReference type="EMBL" id="PDCK01000041">
    <property type="protein sequence ID" value="PRQ45887.1"/>
    <property type="molecule type" value="Genomic_DNA"/>
</dbReference>
<sequence>MDSKSEVVTIIRSYEDFMPYCKLQKEELRDTYQIPLHGFKIEQFKVCVNDKKGTIKIEGERPVDGNRWSRFRQSFKASPDVYRVKDISARFQNGVLSLILPKTKPSNDHTSNRFPFANTSLLLRIAPALVVMVAVGGYGIFKYFTSHVIGS</sequence>